<organism evidence="2 3">
    <name type="scientific">Filobasidium floriforme</name>
    <dbReference type="NCBI Taxonomy" id="5210"/>
    <lineage>
        <taxon>Eukaryota</taxon>
        <taxon>Fungi</taxon>
        <taxon>Dikarya</taxon>
        <taxon>Basidiomycota</taxon>
        <taxon>Agaricomycotina</taxon>
        <taxon>Tremellomycetes</taxon>
        <taxon>Filobasidiales</taxon>
        <taxon>Filobasidiaceae</taxon>
        <taxon>Filobasidium</taxon>
    </lineage>
</organism>
<keyword evidence="3" id="KW-1185">Reference proteome</keyword>
<gene>
    <name evidence="2" type="ORF">FFLO_06855</name>
</gene>
<evidence type="ECO:0000313" key="3">
    <source>
        <dbReference type="Proteomes" id="UP000812966"/>
    </source>
</evidence>
<protein>
    <submittedName>
        <fullName evidence="2">Uncharacterized protein</fullName>
    </submittedName>
</protein>
<sequence length="506" mass="55891">MIHLYTQRHSQLDTMDFRNCSREELVAMLSSQRVKVKTEQAETDATPVKLEKDSPRKASRSESCGSTVIVLDTDSDDDTSGNREDDNNVATDRKRKRDPDTPRKKRPPPQLREHTSSQSPEDISTSPPPTYPQPLMKPRQRLVDPDGDFASDGHPDDDRSESDEGTFVPSGRPKYQADSSESDTADLAPARRSRKAKDKAESSIRTLIKVTSASTWRNAEVPEGTANGIQTPDEVCVDEQSDSSQEEHTTGEIHEMAVAKLPRWIERLAPGQDPVSVVRRAFEKVADESWDRMASPEQRVYNMVLNPKLKVFTGAHQCGWCIKKRQYADQQRSGMERVPCLSTGDGSPCIPCSLRKQRCSFKTGGRSTNKVALKPAGGSGAQDILTPKPHAHGGLVLPASTSTSASRNEFPVAARVTVPRALSHIPSAQAGLQSGSTDEVNRSRRKFTRKLKSSIEFLGENLREIHPDTGPAAADLLDTLQEVRDELVERLGDTDDLLKHIGNMKI</sequence>
<dbReference type="AlphaFoldDB" id="A0A8K0JE25"/>
<feature type="compositionally biased region" description="Basic and acidic residues" evidence="1">
    <location>
        <begin position="49"/>
        <end position="60"/>
    </location>
</feature>
<accession>A0A8K0JE25</accession>
<dbReference type="Proteomes" id="UP000812966">
    <property type="component" value="Unassembled WGS sequence"/>
</dbReference>
<comment type="caution">
    <text evidence="2">The sequence shown here is derived from an EMBL/GenBank/DDBJ whole genome shotgun (WGS) entry which is preliminary data.</text>
</comment>
<name>A0A8K0JE25_9TREE</name>
<feature type="compositionally biased region" description="Polar residues" evidence="1">
    <location>
        <begin position="116"/>
        <end position="125"/>
    </location>
</feature>
<dbReference type="EMBL" id="JABELV010000273">
    <property type="protein sequence ID" value="KAG7527524.1"/>
    <property type="molecule type" value="Genomic_DNA"/>
</dbReference>
<evidence type="ECO:0000313" key="2">
    <source>
        <dbReference type="EMBL" id="KAG7527524.1"/>
    </source>
</evidence>
<evidence type="ECO:0000256" key="1">
    <source>
        <dbReference type="SAM" id="MobiDB-lite"/>
    </source>
</evidence>
<reference evidence="2" key="1">
    <citation type="submission" date="2020-04" db="EMBL/GenBank/DDBJ databases">
        <title>Analysis of mating type loci in Filobasidium floriforme.</title>
        <authorList>
            <person name="Nowrousian M."/>
        </authorList>
    </citation>
    <scope>NUCLEOTIDE SEQUENCE</scope>
    <source>
        <strain evidence="2">CBS 6242</strain>
    </source>
</reference>
<feature type="region of interest" description="Disordered" evidence="1">
    <location>
        <begin position="35"/>
        <end position="202"/>
    </location>
</feature>
<proteinExistence type="predicted"/>